<gene>
    <name evidence="7" type="ORF">A2617_02805</name>
</gene>
<name>A0A1F5N349_9BACT</name>
<reference evidence="7 8" key="1">
    <citation type="journal article" date="2016" name="Nat. Commun.">
        <title>Thousands of microbial genomes shed light on interconnected biogeochemical processes in an aquifer system.</title>
        <authorList>
            <person name="Anantharaman K."/>
            <person name="Brown C.T."/>
            <person name="Hug L.A."/>
            <person name="Sharon I."/>
            <person name="Castelle C.J."/>
            <person name="Probst A.J."/>
            <person name="Thomas B.C."/>
            <person name="Singh A."/>
            <person name="Wilkins M.J."/>
            <person name="Karaoz U."/>
            <person name="Brodie E.L."/>
            <person name="Williams K.H."/>
            <person name="Hubbard S.S."/>
            <person name="Banfield J.F."/>
        </authorList>
    </citation>
    <scope>NUCLEOTIDE SEQUENCE [LARGE SCALE GENOMIC DNA]</scope>
</reference>
<dbReference type="GO" id="GO:0005524">
    <property type="term" value="F:ATP binding"/>
    <property type="evidence" value="ECO:0007669"/>
    <property type="project" value="UniProtKB-KW"/>
</dbReference>
<proteinExistence type="predicted"/>
<dbReference type="InterPro" id="IPR017926">
    <property type="entry name" value="GATASE"/>
</dbReference>
<dbReference type="Pfam" id="PF00117">
    <property type="entry name" value="GATase"/>
    <property type="match status" value="1"/>
</dbReference>
<evidence type="ECO:0000256" key="5">
    <source>
        <dbReference type="ARBA" id="ARBA00022840"/>
    </source>
</evidence>
<dbReference type="EMBL" id="MFEC01000002">
    <property type="protein sequence ID" value="OGE72069.1"/>
    <property type="molecule type" value="Genomic_DNA"/>
</dbReference>
<sequence length="187" mass="21427">MKILLIDNGTSYLEELKKLLISYEIDVRKWNKAGFENIEQYDLVILSGGHTCSIVNHEDIYNAEINFIKNCRKPLIGICLGCELIAYAFGARLKKLDCKERGPLLIKFLDEKSGTKEIDSVHVFENHRWAIQDLSDDLVGLAKSRDGFEIIKHKNLPIYGLQFHPEIDGERDDGKEVFMELLEKLCA</sequence>
<organism evidence="7 8">
    <name type="scientific">Candidatus Daviesbacteria bacterium RIFOXYD1_FULL_41_10</name>
    <dbReference type="NCBI Taxonomy" id="1797801"/>
    <lineage>
        <taxon>Bacteria</taxon>
        <taxon>Candidatus Daviesiibacteriota</taxon>
    </lineage>
</organism>
<keyword evidence="1" id="KW-0436">Ligase</keyword>
<dbReference type="SUPFAM" id="SSF52317">
    <property type="entry name" value="Class I glutamine amidotransferase-like"/>
    <property type="match status" value="1"/>
</dbReference>
<dbReference type="GO" id="GO:0003921">
    <property type="term" value="F:GMP synthase activity"/>
    <property type="evidence" value="ECO:0007669"/>
    <property type="project" value="TreeGrafter"/>
</dbReference>
<evidence type="ECO:0000259" key="6">
    <source>
        <dbReference type="Pfam" id="PF00117"/>
    </source>
</evidence>
<accession>A0A1F5N349</accession>
<evidence type="ECO:0000256" key="2">
    <source>
        <dbReference type="ARBA" id="ARBA00022741"/>
    </source>
</evidence>
<dbReference type="AlphaFoldDB" id="A0A1F5N349"/>
<comment type="caution">
    <text evidence="7">The sequence shown here is derived from an EMBL/GenBank/DDBJ whole genome shotgun (WGS) entry which is preliminary data.</text>
</comment>
<protein>
    <recommendedName>
        <fullName evidence="6">Glutamine amidotransferase domain-containing protein</fullName>
    </recommendedName>
</protein>
<dbReference type="GO" id="GO:0005829">
    <property type="term" value="C:cytosol"/>
    <property type="evidence" value="ECO:0007669"/>
    <property type="project" value="TreeGrafter"/>
</dbReference>
<keyword evidence="2" id="KW-0547">Nucleotide-binding</keyword>
<keyword evidence="4" id="KW-0658">Purine biosynthesis</keyword>
<evidence type="ECO:0000313" key="8">
    <source>
        <dbReference type="Proteomes" id="UP000177135"/>
    </source>
</evidence>
<evidence type="ECO:0000256" key="1">
    <source>
        <dbReference type="ARBA" id="ARBA00022598"/>
    </source>
</evidence>
<dbReference type="Gene3D" id="3.40.50.880">
    <property type="match status" value="1"/>
</dbReference>
<dbReference type="InterPro" id="IPR029062">
    <property type="entry name" value="Class_I_gatase-like"/>
</dbReference>
<dbReference type="PANTHER" id="PTHR11922:SF2">
    <property type="entry name" value="GMP SYNTHASE [GLUTAMINE-HYDROLYZING]"/>
    <property type="match status" value="1"/>
</dbReference>
<evidence type="ECO:0000313" key="7">
    <source>
        <dbReference type="EMBL" id="OGE72069.1"/>
    </source>
</evidence>
<feature type="domain" description="Glutamine amidotransferase" evidence="6">
    <location>
        <begin position="4"/>
        <end position="182"/>
    </location>
</feature>
<evidence type="ECO:0000256" key="3">
    <source>
        <dbReference type="ARBA" id="ARBA00022749"/>
    </source>
</evidence>
<keyword evidence="5" id="KW-0067">ATP-binding</keyword>
<dbReference type="Proteomes" id="UP000177135">
    <property type="component" value="Unassembled WGS sequence"/>
</dbReference>
<dbReference type="PRINTS" id="PR00097">
    <property type="entry name" value="ANTSNTHASEII"/>
</dbReference>
<dbReference type="PANTHER" id="PTHR11922">
    <property type="entry name" value="GMP SYNTHASE-RELATED"/>
    <property type="match status" value="1"/>
</dbReference>
<dbReference type="PROSITE" id="PS51273">
    <property type="entry name" value="GATASE_TYPE_1"/>
    <property type="match status" value="1"/>
</dbReference>
<evidence type="ECO:0000256" key="4">
    <source>
        <dbReference type="ARBA" id="ARBA00022755"/>
    </source>
</evidence>
<keyword evidence="3" id="KW-0332">GMP biosynthesis</keyword>